<keyword evidence="4" id="KW-1185">Reference proteome</keyword>
<feature type="compositionally biased region" description="Polar residues" evidence="1">
    <location>
        <begin position="32"/>
        <end position="49"/>
    </location>
</feature>
<keyword evidence="2" id="KW-0472">Membrane</keyword>
<sequence length="282" mass="30365">MDQQDRPHPSAADKNKPSEPNQPENQPENQQGSQRENQPGNQPGKYSNKPSKKQSKAERAAKMAETRRRVAAERDRQRRAQRRRTLAVRSVVTLLATGVIAALAVVVSRSNEDANNRAGTAGSSGGALVAEVKSAAGISSPIRGVTTYTASQGHEAKREIRYEQVPPVGGQHDPVWLNCGTYTQPVPARNAVHSLEHGAVWLTYRPDLPADRLALLTAKAKASYVILSPVPDLPSPVVASAWGIQLPLTDVGDPRLDEFLKTYREGPQSPEPGAPCSGGVSR</sequence>
<keyword evidence="2" id="KW-1133">Transmembrane helix</keyword>
<gene>
    <name evidence="3" type="ORF">EHYA_10234</name>
</gene>
<dbReference type="InterPro" id="IPR021454">
    <property type="entry name" value="DUF3105"/>
</dbReference>
<dbReference type="EMBL" id="BIFH01000065">
    <property type="protein sequence ID" value="GCE02457.1"/>
    <property type="molecule type" value="Genomic_DNA"/>
</dbReference>
<evidence type="ECO:0000313" key="4">
    <source>
        <dbReference type="Proteomes" id="UP000286931"/>
    </source>
</evidence>
<feature type="region of interest" description="Disordered" evidence="1">
    <location>
        <begin position="263"/>
        <end position="282"/>
    </location>
</feature>
<name>A0A401Z6H2_9ACTN</name>
<evidence type="ECO:0000313" key="3">
    <source>
        <dbReference type="EMBL" id="GCE02457.1"/>
    </source>
</evidence>
<proteinExistence type="predicted"/>
<feature type="transmembrane region" description="Helical" evidence="2">
    <location>
        <begin position="86"/>
        <end position="107"/>
    </location>
</feature>
<feature type="compositionally biased region" description="Basic and acidic residues" evidence="1">
    <location>
        <begin position="1"/>
        <end position="17"/>
    </location>
</feature>
<reference evidence="3 4" key="1">
    <citation type="submission" date="2018-12" db="EMBL/GenBank/DDBJ databases">
        <title>Draft genome sequence of Embleya hyalina NBRC 13850T.</title>
        <authorList>
            <person name="Komaki H."/>
            <person name="Hosoyama A."/>
            <person name="Kimura A."/>
            <person name="Ichikawa N."/>
            <person name="Tamura T."/>
        </authorList>
    </citation>
    <scope>NUCLEOTIDE SEQUENCE [LARGE SCALE GENOMIC DNA]</scope>
    <source>
        <strain evidence="3 4">NBRC 13850</strain>
    </source>
</reference>
<evidence type="ECO:0000256" key="1">
    <source>
        <dbReference type="SAM" id="MobiDB-lite"/>
    </source>
</evidence>
<feature type="region of interest" description="Disordered" evidence="1">
    <location>
        <begin position="1"/>
        <end position="84"/>
    </location>
</feature>
<dbReference type="AlphaFoldDB" id="A0A401Z6H2"/>
<keyword evidence="2" id="KW-0812">Transmembrane</keyword>
<protein>
    <submittedName>
        <fullName evidence="3">Membrane protein</fullName>
    </submittedName>
</protein>
<evidence type="ECO:0000256" key="2">
    <source>
        <dbReference type="SAM" id="Phobius"/>
    </source>
</evidence>
<organism evidence="3 4">
    <name type="scientific">Embleya hyalina</name>
    <dbReference type="NCBI Taxonomy" id="516124"/>
    <lineage>
        <taxon>Bacteria</taxon>
        <taxon>Bacillati</taxon>
        <taxon>Actinomycetota</taxon>
        <taxon>Actinomycetes</taxon>
        <taxon>Kitasatosporales</taxon>
        <taxon>Streptomycetaceae</taxon>
        <taxon>Embleya</taxon>
    </lineage>
</organism>
<feature type="compositionally biased region" description="Low complexity" evidence="1">
    <location>
        <begin position="19"/>
        <end position="31"/>
    </location>
</feature>
<comment type="caution">
    <text evidence="3">The sequence shown here is derived from an EMBL/GenBank/DDBJ whole genome shotgun (WGS) entry which is preliminary data.</text>
</comment>
<feature type="compositionally biased region" description="Basic and acidic residues" evidence="1">
    <location>
        <begin position="55"/>
        <end position="78"/>
    </location>
</feature>
<accession>A0A401Z6H2</accession>
<dbReference type="Proteomes" id="UP000286931">
    <property type="component" value="Unassembled WGS sequence"/>
</dbReference>
<dbReference type="Pfam" id="PF11303">
    <property type="entry name" value="DUF3105"/>
    <property type="match status" value="1"/>
</dbReference>